<dbReference type="EMBL" id="FYEW01000001">
    <property type="protein sequence ID" value="SNC62197.1"/>
    <property type="molecule type" value="Genomic_DNA"/>
</dbReference>
<evidence type="ECO:0000313" key="2">
    <source>
        <dbReference type="Proteomes" id="UP000198131"/>
    </source>
</evidence>
<protein>
    <submittedName>
        <fullName evidence="1">Uncharacterized protein</fullName>
    </submittedName>
</protein>
<keyword evidence="2" id="KW-1185">Reference proteome</keyword>
<evidence type="ECO:0000313" key="1">
    <source>
        <dbReference type="EMBL" id="SNC62197.1"/>
    </source>
</evidence>
<accession>A0A212T812</accession>
<name>A0A212T812_9BACT</name>
<reference evidence="2" key="1">
    <citation type="submission" date="2017-06" db="EMBL/GenBank/DDBJ databases">
        <authorList>
            <person name="Varghese N."/>
            <person name="Submissions S."/>
        </authorList>
    </citation>
    <scope>NUCLEOTIDE SEQUENCE [LARGE SCALE GENOMIC DNA]</scope>
    <source>
        <strain evidence="2">DSM 11116</strain>
    </source>
</reference>
<dbReference type="Proteomes" id="UP000198131">
    <property type="component" value="Unassembled WGS sequence"/>
</dbReference>
<organism evidence="1 2">
    <name type="scientific">Hymenobacter gelipurpurascens</name>
    <dbReference type="NCBI Taxonomy" id="89968"/>
    <lineage>
        <taxon>Bacteria</taxon>
        <taxon>Pseudomonadati</taxon>
        <taxon>Bacteroidota</taxon>
        <taxon>Cytophagia</taxon>
        <taxon>Cytophagales</taxon>
        <taxon>Hymenobacteraceae</taxon>
        <taxon>Hymenobacter</taxon>
    </lineage>
</organism>
<gene>
    <name evidence="1" type="ORF">SAMN06265337_0622</name>
</gene>
<proteinExistence type="predicted"/>
<sequence>MRDMPYEFEVLAICKSSDARRIYEWEQSILEPFAHNTLQA</sequence>
<dbReference type="AlphaFoldDB" id="A0A212T812"/>